<organism evidence="1 2">
    <name type="scientific">Dissostichus mawsoni</name>
    <name type="common">Antarctic cod</name>
    <dbReference type="NCBI Taxonomy" id="36200"/>
    <lineage>
        <taxon>Eukaryota</taxon>
        <taxon>Metazoa</taxon>
        <taxon>Chordata</taxon>
        <taxon>Craniata</taxon>
        <taxon>Vertebrata</taxon>
        <taxon>Euteleostomi</taxon>
        <taxon>Actinopterygii</taxon>
        <taxon>Neopterygii</taxon>
        <taxon>Teleostei</taxon>
        <taxon>Neoteleostei</taxon>
        <taxon>Acanthomorphata</taxon>
        <taxon>Eupercaria</taxon>
        <taxon>Perciformes</taxon>
        <taxon>Notothenioidei</taxon>
        <taxon>Nototheniidae</taxon>
        <taxon>Dissostichus</taxon>
    </lineage>
</organism>
<evidence type="ECO:0000313" key="1">
    <source>
        <dbReference type="EMBL" id="KAF3851736.1"/>
    </source>
</evidence>
<dbReference type="Proteomes" id="UP000518266">
    <property type="component" value="Unassembled WGS sequence"/>
</dbReference>
<evidence type="ECO:0000313" key="2">
    <source>
        <dbReference type="Proteomes" id="UP000518266"/>
    </source>
</evidence>
<gene>
    <name evidence="1" type="ORF">F7725_005091</name>
</gene>
<proteinExistence type="predicted"/>
<dbReference type="EMBL" id="JAAKFY010000009">
    <property type="protein sequence ID" value="KAF3851736.1"/>
    <property type="molecule type" value="Genomic_DNA"/>
</dbReference>
<sequence>MKPASHHYFLWTLMDLHWRDSIQRFSSHLGLNRVIVCPHHGLADLEQKQLSPGRCGRFCVRFPYQFCFM</sequence>
<keyword evidence="2" id="KW-1185">Reference proteome</keyword>
<dbReference type="AlphaFoldDB" id="A0A7J5YQE8"/>
<protein>
    <submittedName>
        <fullName evidence="1">Uncharacterized protein</fullName>
    </submittedName>
</protein>
<name>A0A7J5YQE8_DISMA</name>
<comment type="caution">
    <text evidence="1">The sequence shown here is derived from an EMBL/GenBank/DDBJ whole genome shotgun (WGS) entry which is preliminary data.</text>
</comment>
<accession>A0A7J5YQE8</accession>
<reference evidence="1 2" key="1">
    <citation type="submission" date="2020-03" db="EMBL/GenBank/DDBJ databases">
        <title>Dissostichus mawsoni Genome sequencing and assembly.</title>
        <authorList>
            <person name="Park H."/>
        </authorList>
    </citation>
    <scope>NUCLEOTIDE SEQUENCE [LARGE SCALE GENOMIC DNA]</scope>
    <source>
        <strain evidence="1">DM0001</strain>
        <tissue evidence="1">Muscle</tissue>
    </source>
</reference>